<dbReference type="EMBL" id="FRBR01000009">
    <property type="protein sequence ID" value="SHM07200.1"/>
    <property type="molecule type" value="Genomic_DNA"/>
</dbReference>
<keyword evidence="3" id="KW-1185">Reference proteome</keyword>
<dbReference type="AlphaFoldDB" id="A0A1M7FTD3"/>
<sequence>MKTGKSIIDQIQSALGEMEDTGFLDDLASNAETVGEEAEPSAPKTPRTQDKHTEPR</sequence>
<evidence type="ECO:0000313" key="3">
    <source>
        <dbReference type="Proteomes" id="UP000183974"/>
    </source>
</evidence>
<accession>A0A1M7FTD3</accession>
<dbReference type="Proteomes" id="UP000183974">
    <property type="component" value="Unassembled WGS sequence"/>
</dbReference>
<dbReference type="RefSeq" id="WP_159437838.1">
    <property type="nucleotide sequence ID" value="NZ_BMLR01000010.1"/>
</dbReference>
<name>A0A1M7FTD3_9RHOB</name>
<evidence type="ECO:0000256" key="1">
    <source>
        <dbReference type="SAM" id="MobiDB-lite"/>
    </source>
</evidence>
<organism evidence="2 3">
    <name type="scientific">Roseovarius pacificus</name>
    <dbReference type="NCBI Taxonomy" id="337701"/>
    <lineage>
        <taxon>Bacteria</taxon>
        <taxon>Pseudomonadati</taxon>
        <taxon>Pseudomonadota</taxon>
        <taxon>Alphaproteobacteria</taxon>
        <taxon>Rhodobacterales</taxon>
        <taxon>Roseobacteraceae</taxon>
        <taxon>Roseovarius</taxon>
    </lineage>
</organism>
<feature type="compositionally biased region" description="Basic and acidic residues" evidence="1">
    <location>
        <begin position="47"/>
        <end position="56"/>
    </location>
</feature>
<protein>
    <submittedName>
        <fullName evidence="2">Uncharacterized protein</fullName>
    </submittedName>
</protein>
<dbReference type="STRING" id="337701.SAMN05444398_109115"/>
<gene>
    <name evidence="2" type="ORF">SAMN05444398_109115</name>
</gene>
<proteinExistence type="predicted"/>
<reference evidence="2 3" key="1">
    <citation type="submission" date="2016-11" db="EMBL/GenBank/DDBJ databases">
        <authorList>
            <person name="Jaros S."/>
            <person name="Januszkiewicz K."/>
            <person name="Wedrychowicz H."/>
        </authorList>
    </citation>
    <scope>NUCLEOTIDE SEQUENCE [LARGE SCALE GENOMIC DNA]</scope>
    <source>
        <strain evidence="2 3">DSM 29589</strain>
    </source>
</reference>
<feature type="region of interest" description="Disordered" evidence="1">
    <location>
        <begin position="27"/>
        <end position="56"/>
    </location>
</feature>
<evidence type="ECO:0000313" key="2">
    <source>
        <dbReference type="EMBL" id="SHM07200.1"/>
    </source>
</evidence>